<evidence type="ECO:0000256" key="6">
    <source>
        <dbReference type="ARBA" id="ARBA00023180"/>
    </source>
</evidence>
<dbReference type="AlphaFoldDB" id="A0A0A0EYD8"/>
<dbReference type="GO" id="GO:0006308">
    <property type="term" value="P:DNA catabolic process"/>
    <property type="evidence" value="ECO:0007669"/>
    <property type="project" value="InterPro"/>
</dbReference>
<protein>
    <submittedName>
        <fullName evidence="7">Endonuclease</fullName>
    </submittedName>
</protein>
<dbReference type="GO" id="GO:0046872">
    <property type="term" value="F:metal ion binding"/>
    <property type="evidence" value="ECO:0007669"/>
    <property type="project" value="UniProtKB-KW"/>
</dbReference>
<evidence type="ECO:0000256" key="1">
    <source>
        <dbReference type="ARBA" id="ARBA00022722"/>
    </source>
</evidence>
<sequence length="255" mass="27237">MTALPAPALAWGAMGHRLVAALAADELSPAARTEVTRLLEGESDPTLPGVATWADELRGHDPDLGRRSSTWHYVNLGEEQCTYDVARDCKGGNCVVEAIAAQVSALGDRTRSRAERAQALKFVVHFVGDIHQPLHAGYAHDKGGNTVQVSIDGRGTNLHSLWDSKLLSSAGLEEAAYLQHLRALPLAVPMPVYVLPPDSAGWARQSCAIATQPGVYPASTKLPEGYAATWRPVAEEQLRRAGTQLALLLNATLAP</sequence>
<dbReference type="GO" id="GO:0003676">
    <property type="term" value="F:nucleic acid binding"/>
    <property type="evidence" value="ECO:0007669"/>
    <property type="project" value="InterPro"/>
</dbReference>
<keyword evidence="5" id="KW-1015">Disulfide bond</keyword>
<evidence type="ECO:0000256" key="5">
    <source>
        <dbReference type="ARBA" id="ARBA00023157"/>
    </source>
</evidence>
<keyword evidence="3 7" id="KW-0255">Endonuclease</keyword>
<dbReference type="SUPFAM" id="SSF48537">
    <property type="entry name" value="Phospholipase C/P1 nuclease"/>
    <property type="match status" value="1"/>
</dbReference>
<dbReference type="Proteomes" id="UP000029998">
    <property type="component" value="Unassembled WGS sequence"/>
</dbReference>
<name>A0A0A0EYD8_9GAMM</name>
<dbReference type="InterPro" id="IPR008947">
    <property type="entry name" value="PLipase_C/P1_nuclease_dom_sf"/>
</dbReference>
<keyword evidence="8" id="KW-1185">Reference proteome</keyword>
<comment type="caution">
    <text evidence="7">The sequence shown here is derived from an EMBL/GenBank/DDBJ whole genome shotgun (WGS) entry which is preliminary data.</text>
</comment>
<keyword evidence="4" id="KW-0378">Hydrolase</keyword>
<gene>
    <name evidence="7" type="ORF">N800_15050</name>
</gene>
<evidence type="ECO:0000256" key="2">
    <source>
        <dbReference type="ARBA" id="ARBA00022723"/>
    </source>
</evidence>
<dbReference type="eggNOG" id="ENOG502Z82C">
    <property type="taxonomic scope" value="Bacteria"/>
</dbReference>
<evidence type="ECO:0000313" key="7">
    <source>
        <dbReference type="EMBL" id="KGM55280.1"/>
    </source>
</evidence>
<keyword evidence="2" id="KW-0479">Metal-binding</keyword>
<dbReference type="Gene3D" id="1.10.575.10">
    <property type="entry name" value="P1 Nuclease"/>
    <property type="match status" value="1"/>
</dbReference>
<dbReference type="InterPro" id="IPR003154">
    <property type="entry name" value="S1/P1nuclease"/>
</dbReference>
<dbReference type="STRING" id="1385517.N800_15050"/>
<keyword evidence="1" id="KW-0540">Nuclease</keyword>
<dbReference type="PANTHER" id="PTHR33146:SF26">
    <property type="entry name" value="ENDONUCLEASE 4"/>
    <property type="match status" value="1"/>
</dbReference>
<proteinExistence type="predicted"/>
<dbReference type="Pfam" id="PF02265">
    <property type="entry name" value="S1-P1_nuclease"/>
    <property type="match status" value="1"/>
</dbReference>
<dbReference type="PANTHER" id="PTHR33146">
    <property type="entry name" value="ENDONUCLEASE 4"/>
    <property type="match status" value="1"/>
</dbReference>
<dbReference type="GO" id="GO:0004519">
    <property type="term" value="F:endonuclease activity"/>
    <property type="evidence" value="ECO:0007669"/>
    <property type="project" value="UniProtKB-KW"/>
</dbReference>
<dbReference type="EMBL" id="AVPU01000006">
    <property type="protein sequence ID" value="KGM55280.1"/>
    <property type="molecule type" value="Genomic_DNA"/>
</dbReference>
<evidence type="ECO:0000256" key="4">
    <source>
        <dbReference type="ARBA" id="ARBA00022801"/>
    </source>
</evidence>
<dbReference type="GO" id="GO:0016788">
    <property type="term" value="F:hydrolase activity, acting on ester bonds"/>
    <property type="evidence" value="ECO:0007669"/>
    <property type="project" value="InterPro"/>
</dbReference>
<dbReference type="CDD" id="cd11010">
    <property type="entry name" value="S1-P1_nuclease"/>
    <property type="match status" value="1"/>
</dbReference>
<organism evidence="7 8">
    <name type="scientific">Lysobacter daejeonensis GH1-9</name>
    <dbReference type="NCBI Taxonomy" id="1385517"/>
    <lineage>
        <taxon>Bacteria</taxon>
        <taxon>Pseudomonadati</taxon>
        <taxon>Pseudomonadota</taxon>
        <taxon>Gammaproteobacteria</taxon>
        <taxon>Lysobacterales</taxon>
        <taxon>Lysobacteraceae</taxon>
        <taxon>Aerolutibacter</taxon>
    </lineage>
</organism>
<evidence type="ECO:0000256" key="3">
    <source>
        <dbReference type="ARBA" id="ARBA00022759"/>
    </source>
</evidence>
<keyword evidence="6" id="KW-0325">Glycoprotein</keyword>
<accession>A0A0A0EYD8</accession>
<reference evidence="7 8" key="1">
    <citation type="submission" date="2013-08" db="EMBL/GenBank/DDBJ databases">
        <title>Genome sequencing of Lysobacter.</title>
        <authorList>
            <person name="Zhang S."/>
            <person name="Wang G."/>
        </authorList>
    </citation>
    <scope>NUCLEOTIDE SEQUENCE [LARGE SCALE GENOMIC DNA]</scope>
    <source>
        <strain evidence="7 8">GH1-9</strain>
    </source>
</reference>
<evidence type="ECO:0000313" key="8">
    <source>
        <dbReference type="Proteomes" id="UP000029998"/>
    </source>
</evidence>